<name>A0ABR2Z8F6_9AGAR</name>
<proteinExistence type="predicted"/>
<feature type="region of interest" description="Disordered" evidence="1">
    <location>
        <begin position="1"/>
        <end position="25"/>
    </location>
</feature>
<comment type="caution">
    <text evidence="2">The sequence shown here is derived from an EMBL/GenBank/DDBJ whole genome shotgun (WGS) entry which is preliminary data.</text>
</comment>
<dbReference type="Proteomes" id="UP001437256">
    <property type="component" value="Unassembled WGS sequence"/>
</dbReference>
<organism evidence="2 3">
    <name type="scientific">Marasmius tenuissimus</name>
    <dbReference type="NCBI Taxonomy" id="585030"/>
    <lineage>
        <taxon>Eukaryota</taxon>
        <taxon>Fungi</taxon>
        <taxon>Dikarya</taxon>
        <taxon>Basidiomycota</taxon>
        <taxon>Agaricomycotina</taxon>
        <taxon>Agaricomycetes</taxon>
        <taxon>Agaricomycetidae</taxon>
        <taxon>Agaricales</taxon>
        <taxon>Marasmiineae</taxon>
        <taxon>Marasmiaceae</taxon>
        <taxon>Marasmius</taxon>
    </lineage>
</organism>
<evidence type="ECO:0000313" key="3">
    <source>
        <dbReference type="Proteomes" id="UP001437256"/>
    </source>
</evidence>
<feature type="region of interest" description="Disordered" evidence="1">
    <location>
        <begin position="75"/>
        <end position="94"/>
    </location>
</feature>
<gene>
    <name evidence="2" type="ORF">AAF712_015838</name>
</gene>
<evidence type="ECO:0000313" key="2">
    <source>
        <dbReference type="EMBL" id="KAL0057517.1"/>
    </source>
</evidence>
<protein>
    <submittedName>
        <fullName evidence="2">Uncharacterized protein</fullName>
    </submittedName>
</protein>
<accession>A0ABR2Z8F6</accession>
<keyword evidence="3" id="KW-1185">Reference proteome</keyword>
<evidence type="ECO:0000256" key="1">
    <source>
        <dbReference type="SAM" id="MobiDB-lite"/>
    </source>
</evidence>
<sequence length="172" mass="18214">MSTNNLSDSSVPSATDKSRSDSPSSAVIVSPAYTLSISPQSPVSTAQPQQSDLLVDHVDHDQKKLLVQHRAAATWGDGHGGWGDRNGPSDTWGSGVQSPKIVLLTAGRPSWTDPVIRCLPEAQHAHVPGPNFTLDELATCIDGIKSAVCDTKQAIDANIARMDAIKAEQEPL</sequence>
<dbReference type="EMBL" id="JBBXMP010000507">
    <property type="protein sequence ID" value="KAL0057517.1"/>
    <property type="molecule type" value="Genomic_DNA"/>
</dbReference>
<reference evidence="2 3" key="1">
    <citation type="submission" date="2024-05" db="EMBL/GenBank/DDBJ databases">
        <title>A draft genome resource for the thread blight pathogen Marasmius tenuissimus strain MS-2.</title>
        <authorList>
            <person name="Yulfo-Soto G.E."/>
            <person name="Baruah I.K."/>
            <person name="Amoako-Attah I."/>
            <person name="Bukari Y."/>
            <person name="Meinhardt L.W."/>
            <person name="Bailey B.A."/>
            <person name="Cohen S.P."/>
        </authorList>
    </citation>
    <scope>NUCLEOTIDE SEQUENCE [LARGE SCALE GENOMIC DNA]</scope>
    <source>
        <strain evidence="2 3">MS-2</strain>
    </source>
</reference>